<feature type="region of interest" description="Disordered" evidence="1">
    <location>
        <begin position="1"/>
        <end position="64"/>
    </location>
</feature>
<feature type="region of interest" description="Disordered" evidence="1">
    <location>
        <begin position="105"/>
        <end position="158"/>
    </location>
</feature>
<reference evidence="2" key="1">
    <citation type="submission" date="2019-11" db="UniProtKB">
        <authorList>
            <consortium name="WormBaseParasite"/>
        </authorList>
    </citation>
    <scope>IDENTIFICATION</scope>
</reference>
<accession>A0A5K3F6U6</accession>
<dbReference type="WBParaSite" id="MCU_005901-RA">
    <property type="protein sequence ID" value="MCU_005901-RA"/>
    <property type="gene ID" value="MCU_005901"/>
</dbReference>
<dbReference type="AlphaFoldDB" id="A0A5K3F6U6"/>
<evidence type="ECO:0000256" key="1">
    <source>
        <dbReference type="SAM" id="MobiDB-lite"/>
    </source>
</evidence>
<sequence length="158" mass="16967">MVRLEPKRCSLPRRRHDLLRRSTRTQCSGSTSDRDSSQPRAGGWWRSRRRPSSPHPSPQSPGEDCDLHVQTIGFCCSTPVLSSSNSAISELLIKGNISVAIRAAESPDPATNSHAAANSGGVRTHHAREQRAHLGIGGPAEAQDCPRDSLGATNTSVI</sequence>
<feature type="compositionally biased region" description="Basic residues" evidence="1">
    <location>
        <begin position="10"/>
        <end position="23"/>
    </location>
</feature>
<protein>
    <submittedName>
        <fullName evidence="2">Uncharacterized protein</fullName>
    </submittedName>
</protein>
<evidence type="ECO:0000313" key="2">
    <source>
        <dbReference type="WBParaSite" id="MCU_005901-RA"/>
    </source>
</evidence>
<name>A0A5K3F6U6_MESCO</name>
<proteinExistence type="predicted"/>
<organism evidence="2">
    <name type="scientific">Mesocestoides corti</name>
    <name type="common">Flatworm</name>
    <dbReference type="NCBI Taxonomy" id="53468"/>
    <lineage>
        <taxon>Eukaryota</taxon>
        <taxon>Metazoa</taxon>
        <taxon>Spiralia</taxon>
        <taxon>Lophotrochozoa</taxon>
        <taxon>Platyhelminthes</taxon>
        <taxon>Cestoda</taxon>
        <taxon>Eucestoda</taxon>
        <taxon>Cyclophyllidea</taxon>
        <taxon>Mesocestoididae</taxon>
        <taxon>Mesocestoides</taxon>
    </lineage>
</organism>